<dbReference type="Pfam" id="PF01497">
    <property type="entry name" value="Peripla_BP_2"/>
    <property type="match status" value="1"/>
</dbReference>
<comment type="similarity">
    <text evidence="1">Belongs to the bacterial solute-binding protein 8 family.</text>
</comment>
<evidence type="ECO:0000256" key="1">
    <source>
        <dbReference type="ARBA" id="ARBA00008814"/>
    </source>
</evidence>
<name>A0A7G7VJS8_9FIRM</name>
<dbReference type="Gene3D" id="3.40.50.1980">
    <property type="entry name" value="Nitrogenase molybdenum iron protein domain"/>
    <property type="match status" value="2"/>
</dbReference>
<organism evidence="3 4">
    <name type="scientific">Selenomonas timonae</name>
    <dbReference type="NCBI Taxonomy" id="2754044"/>
    <lineage>
        <taxon>Bacteria</taxon>
        <taxon>Bacillati</taxon>
        <taxon>Bacillota</taxon>
        <taxon>Negativicutes</taxon>
        <taxon>Selenomonadales</taxon>
        <taxon>Selenomonadaceae</taxon>
        <taxon>Selenomonas</taxon>
    </lineage>
</organism>
<feature type="domain" description="Fe/B12 periplasmic-binding" evidence="2">
    <location>
        <begin position="67"/>
        <end position="335"/>
    </location>
</feature>
<sequence length="335" mass="38163">MRRISILLVVLVIVVILLLGRERSSIYRDESETKALIHQTGQNLVEIQTFDTAKQPRSIYLTEIPSRVFVSEGSILESLLALGQGDRIVAASISGASSGAYERIRQEYPEELEKVPHIAPQGMNREQVVAYAPDFIMGWQSAFTLSRFGTVSWWQERGVNTYIAATSNHVLKYGTIEDECKFLDDIGRIFEVKDQTDSLIHSIHAELEKDGEWIAQQKKQDVMVIEINGRAITNYDDGWLVGDMVKRLGGHMPVTSRRVSEEVLFAYDPDVIFVVYFNPQHGKHAEEFLGDVRFNSLKASKNKRIYMLPFWYMYTPAVNTLEGIRAIKRGLYPEL</sequence>
<dbReference type="AlphaFoldDB" id="A0A7G7VJS8"/>
<gene>
    <name evidence="3" type="ORF">H1B31_11115</name>
</gene>
<evidence type="ECO:0000313" key="4">
    <source>
        <dbReference type="Proteomes" id="UP000515480"/>
    </source>
</evidence>
<dbReference type="InterPro" id="IPR050902">
    <property type="entry name" value="ABC_Transporter_SBP"/>
</dbReference>
<dbReference type="PANTHER" id="PTHR30535">
    <property type="entry name" value="VITAMIN B12-BINDING PROTEIN"/>
    <property type="match status" value="1"/>
</dbReference>
<evidence type="ECO:0000259" key="2">
    <source>
        <dbReference type="PROSITE" id="PS50983"/>
    </source>
</evidence>
<dbReference type="SUPFAM" id="SSF53807">
    <property type="entry name" value="Helical backbone' metal receptor"/>
    <property type="match status" value="1"/>
</dbReference>
<keyword evidence="4" id="KW-1185">Reference proteome</keyword>
<reference evidence="3 4" key="1">
    <citation type="submission" date="2020-07" db="EMBL/GenBank/DDBJ databases">
        <title>Complete genome and description of Selenomonas timonensis sp. nov., a new bacterium isolated from a gingivitis subject.</title>
        <authorList>
            <person name="Antezack A."/>
        </authorList>
    </citation>
    <scope>NUCLEOTIDE SEQUENCE [LARGE SCALE GENOMIC DNA]</scope>
    <source>
        <strain evidence="3 4">Marseille-Q3039</strain>
    </source>
</reference>
<proteinExistence type="inferred from homology"/>
<dbReference type="Proteomes" id="UP000515480">
    <property type="component" value="Chromosome"/>
</dbReference>
<dbReference type="EMBL" id="CP060204">
    <property type="protein sequence ID" value="QNH54371.1"/>
    <property type="molecule type" value="Genomic_DNA"/>
</dbReference>
<dbReference type="PROSITE" id="PS50983">
    <property type="entry name" value="FE_B12_PBP"/>
    <property type="match status" value="1"/>
</dbReference>
<protein>
    <submittedName>
        <fullName evidence="3">ABC transporter substrate-binding protein</fullName>
    </submittedName>
</protein>
<accession>A0A7G7VJS8</accession>
<dbReference type="KEGG" id="stim:H1B31_11115"/>
<evidence type="ECO:0000313" key="3">
    <source>
        <dbReference type="EMBL" id="QNH54371.1"/>
    </source>
</evidence>
<dbReference type="RefSeq" id="WP_185980370.1">
    <property type="nucleotide sequence ID" value="NZ_CP060204.1"/>
</dbReference>
<dbReference type="PANTHER" id="PTHR30535:SF34">
    <property type="entry name" value="MOLYBDATE-BINDING PROTEIN MOLA"/>
    <property type="match status" value="1"/>
</dbReference>
<dbReference type="InterPro" id="IPR002491">
    <property type="entry name" value="ABC_transptr_periplasmic_BD"/>
</dbReference>